<feature type="chain" id="PRO_5046376011" description="DUF320 domain-containing protein" evidence="1">
    <location>
        <begin position="28"/>
        <end position="85"/>
    </location>
</feature>
<dbReference type="EMBL" id="BAABIK010000003">
    <property type="protein sequence ID" value="GAA4931329.1"/>
    <property type="molecule type" value="Genomic_DNA"/>
</dbReference>
<feature type="signal peptide" evidence="1">
    <location>
        <begin position="1"/>
        <end position="27"/>
    </location>
</feature>
<evidence type="ECO:0000313" key="3">
    <source>
        <dbReference type="Proteomes" id="UP001499993"/>
    </source>
</evidence>
<keyword evidence="3" id="KW-1185">Reference proteome</keyword>
<reference evidence="3" key="1">
    <citation type="journal article" date="2019" name="Int. J. Syst. Evol. Microbiol.">
        <title>The Global Catalogue of Microorganisms (GCM) 10K type strain sequencing project: providing services to taxonomists for standard genome sequencing and annotation.</title>
        <authorList>
            <consortium name="The Broad Institute Genomics Platform"/>
            <consortium name="The Broad Institute Genome Sequencing Center for Infectious Disease"/>
            <person name="Wu L."/>
            <person name="Ma J."/>
        </authorList>
    </citation>
    <scope>NUCLEOTIDE SEQUENCE [LARGE SCALE GENOMIC DNA]</scope>
    <source>
        <strain evidence="3">JCM 18123</strain>
    </source>
</reference>
<organism evidence="2 3">
    <name type="scientific">Streptomonospora halophila</name>
    <dbReference type="NCBI Taxonomy" id="427369"/>
    <lineage>
        <taxon>Bacteria</taxon>
        <taxon>Bacillati</taxon>
        <taxon>Actinomycetota</taxon>
        <taxon>Actinomycetes</taxon>
        <taxon>Streptosporangiales</taxon>
        <taxon>Nocardiopsidaceae</taxon>
        <taxon>Streptomonospora</taxon>
    </lineage>
</organism>
<gene>
    <name evidence="2" type="ORF">GCM10023224_09090</name>
</gene>
<proteinExistence type="predicted"/>
<evidence type="ECO:0000256" key="1">
    <source>
        <dbReference type="SAM" id="SignalP"/>
    </source>
</evidence>
<sequence length="85" mass="8076">MLKKSLAAAAVAAASGAVLFGATPAYAAAYPYSDVIPAGNGGSVSGGNGSWVDSENTTNGCGNSSSTLGTSGAGCQNNGVMINTD</sequence>
<keyword evidence="1" id="KW-0732">Signal</keyword>
<name>A0ABP9G752_9ACTN</name>
<dbReference type="Proteomes" id="UP001499993">
    <property type="component" value="Unassembled WGS sequence"/>
</dbReference>
<evidence type="ECO:0000313" key="2">
    <source>
        <dbReference type="EMBL" id="GAA4931329.1"/>
    </source>
</evidence>
<comment type="caution">
    <text evidence="2">The sequence shown here is derived from an EMBL/GenBank/DDBJ whole genome shotgun (WGS) entry which is preliminary data.</text>
</comment>
<evidence type="ECO:0008006" key="4">
    <source>
        <dbReference type="Google" id="ProtNLM"/>
    </source>
</evidence>
<protein>
    <recommendedName>
        <fullName evidence="4">DUF320 domain-containing protein</fullName>
    </recommendedName>
</protein>
<accession>A0ABP9G752</accession>
<dbReference type="RefSeq" id="WP_344140788.1">
    <property type="nucleotide sequence ID" value="NZ_BAABIK010000003.1"/>
</dbReference>